<keyword evidence="8 12" id="KW-1133">Transmembrane helix</keyword>
<evidence type="ECO:0000256" key="3">
    <source>
        <dbReference type="ARBA" id="ARBA00022448"/>
    </source>
</evidence>
<feature type="transmembrane region" description="Helical" evidence="12">
    <location>
        <begin position="1061"/>
        <end position="1090"/>
    </location>
</feature>
<feature type="transmembrane region" description="Helical" evidence="12">
    <location>
        <begin position="1161"/>
        <end position="1181"/>
    </location>
</feature>
<evidence type="ECO:0000313" key="15">
    <source>
        <dbReference type="EMBL" id="GIC89657.1"/>
    </source>
</evidence>
<dbReference type="SUPFAM" id="SSF52540">
    <property type="entry name" value="P-loop containing nucleoside triphosphate hydrolases"/>
    <property type="match status" value="2"/>
</dbReference>
<evidence type="ECO:0000259" key="13">
    <source>
        <dbReference type="PROSITE" id="PS50893"/>
    </source>
</evidence>
<dbReference type="GO" id="GO:0140359">
    <property type="term" value="F:ABC-type transporter activity"/>
    <property type="evidence" value="ECO:0007669"/>
    <property type="project" value="InterPro"/>
</dbReference>
<feature type="transmembrane region" description="Helical" evidence="12">
    <location>
        <begin position="315"/>
        <end position="340"/>
    </location>
</feature>
<dbReference type="GO" id="GO:0005524">
    <property type="term" value="F:ATP binding"/>
    <property type="evidence" value="ECO:0007669"/>
    <property type="project" value="UniProtKB-KW"/>
</dbReference>
<reference evidence="15" key="1">
    <citation type="journal article" date="2015" name="Genome Announc.">
        <title>Draft Genome Sequence of the Pathogenic Filamentous Fungus Aspergillus udagawae Strain IFM 46973T.</title>
        <authorList>
            <person name="Kusuya Y."/>
            <person name="Takahashi-Nakaguchi A."/>
            <person name="Takahashi H."/>
            <person name="Yaguchi T."/>
        </authorList>
    </citation>
    <scope>NUCLEOTIDE SEQUENCE</scope>
    <source>
        <strain evidence="15">IFM 46973</strain>
    </source>
</reference>
<sequence>MQTLAAFCLIADISSTTLVVLLTVPAIQTLLESAVRRFHGLNRYLCEYYVDQDGEADRASIAASRKKFERVFIMIAVIIGGITASTRAIVPGAMFSFNIWAQIVHWLLQLIQSTALAIENSPTARYSLGWKQALSASVAITSLAWELFARYKIGLLDDLHSYTMGVEIGAAILIVIIGLSLPRRPDVYRHGTLVDRELTTSFLGRMTFSWTDLLIRQVSRKSGGNIDHLPELGFDTRAENLQESFAQSHAKASCHGKGRTPLWKTLVFSNRRHLLYQLALSVPASFLAFGPHLSLLQILRVLEKRSGTEDGTADLWFWVLALGICTSLSAWLEVWIGWIASNKLAIRVYEQLSAVMFNNALHSIASSQDDLKGNGKEDCAQGTQVAVNLVAVDVPRIAGIATFLYSFVLAPMKLGVACGLLQHVLGWKSLLAGMTTLALLMLLNHACMARYTRAGKDLMACRDHKIIALTEALRGIRQIKFSAAEDRWEEQLNQLRDAELLAQATSFRWNVICFSLWVLAPILLSAASLSVYAISHGELTASVAFTAISALTSIETALSTLPELITNATDAMISIKRIGNFLDTPERNSSIVPSPSIRFDNATVAWPDSAQISDVPSETYFLLRNLTVHFPEHGLSLVCGRTGAGKSLLLAAILGECKILDGTVKRPSAISSRSMYKLPRTGQDWIIDSATAYVAQSPWIEAATFRQNILFGMPFNEERYRKVLFACALVRDLQILEDGDLTEVGPNGVNLSGGQKARISLARALYSRAGIIIMDDIFSAVDVHTAQHLYQHALTGELATRRTRILVTHHVRLCLPQVDYVAYLDNGNLIFAGSLAQMRNSSVLGELFGEQFDVDNTAAGYENPEASRFQDSSPCSNERCRGYPADHGLAEHPRVSKHSRKFVEEEVLEKGAIPLSVFRAYIQKCGGWRAWVVLALCFATYTGLVLGKGRWLGLWSEQKSSLLASSGVSPELRFYLGVYIALSAIVWIVGSLRSYLALTASLQASRRLFSQVLHAILRAPLRWLDTVPLGRILNRFTADFNMIDSRLGFDTTLLLGEGMQALGAVIAGILVSPIIIIFSGIVAWVCGWYARQYLATARQLKRLESISRSPIYELLASSISGLWTIRSYQRVDSFVDRMHGLIDRHARVYWNLCLLNHWLNLRINISGALFTTAAAMTLTLLQDLKASSAGFGISFIIQLSAALAMAVRMYVMFDLDMNCVERVLEYSDIKTERYDGQDAPAAWPSKGRLQVENLSVGYAPNDPLVLRGISFDVEPNERIGIVGRTGAGKSSLALALFRFLEAREGRILIDGVDISQIKLGHLRRRMGIIPQDPTLFAGTIRSNLDPFQEHDDSDLLAVLDHVQWLAQDGSRPSAGKETAAKGPSCQSSSSDLLQEKTHLSPLDARVAGGGSNLSQGQRQLLCLARAMLSAPKILVLDEATSAVDTATDKVIQKSIRSDFGQGSTTMLVIAHRISTVADFDRILVLDAGKVVEFASPRVLMQLKDGIFRRMVEEDGESEYLRGVIFGNVSL</sequence>
<dbReference type="CDD" id="cd03244">
    <property type="entry name" value="ABCC_MRP_domain2"/>
    <property type="match status" value="1"/>
</dbReference>
<dbReference type="InterPro" id="IPR003439">
    <property type="entry name" value="ABC_transporter-like_ATP-bd"/>
</dbReference>
<evidence type="ECO:0000256" key="2">
    <source>
        <dbReference type="ARBA" id="ARBA00009726"/>
    </source>
</evidence>
<feature type="transmembrane region" description="Helical" evidence="12">
    <location>
        <begin position="160"/>
        <end position="181"/>
    </location>
</feature>
<dbReference type="CDD" id="cd18604">
    <property type="entry name" value="ABC_6TM_VMR1_D2_like"/>
    <property type="match status" value="1"/>
</dbReference>
<dbReference type="InterPro" id="IPR011527">
    <property type="entry name" value="ABC1_TM_dom"/>
</dbReference>
<dbReference type="PANTHER" id="PTHR24223">
    <property type="entry name" value="ATP-BINDING CASSETTE SUB-FAMILY C"/>
    <property type="match status" value="1"/>
</dbReference>
<comment type="similarity">
    <text evidence="2">Belongs to the ABC transporter superfamily. ABCC family. Conjugate transporter (TC 3.A.1.208) subfamily.</text>
</comment>
<evidence type="ECO:0000256" key="7">
    <source>
        <dbReference type="ARBA" id="ARBA00022840"/>
    </source>
</evidence>
<dbReference type="Pfam" id="PF00664">
    <property type="entry name" value="ABC_membrane"/>
    <property type="match status" value="2"/>
</dbReference>
<gene>
    <name evidence="15" type="ORF">Aud_006081</name>
</gene>
<feature type="region of interest" description="Disordered" evidence="11">
    <location>
        <begin position="1369"/>
        <end position="1392"/>
    </location>
</feature>
<keyword evidence="6" id="KW-0547">Nucleotide-binding</keyword>
<evidence type="ECO:0000259" key="14">
    <source>
        <dbReference type="PROSITE" id="PS50929"/>
    </source>
</evidence>
<protein>
    <recommendedName>
        <fullName evidence="17">ATP-dependent bile acid permease</fullName>
    </recommendedName>
</protein>
<dbReference type="RefSeq" id="XP_043146923.1">
    <property type="nucleotide sequence ID" value="XM_043290988.1"/>
</dbReference>
<dbReference type="Gene3D" id="1.20.1560.10">
    <property type="entry name" value="ABC transporter type 1, transmembrane domain"/>
    <property type="match status" value="2"/>
</dbReference>
<evidence type="ECO:0000256" key="5">
    <source>
        <dbReference type="ARBA" id="ARBA00022737"/>
    </source>
</evidence>
<feature type="transmembrane region" description="Helical" evidence="12">
    <location>
        <begin position="274"/>
        <end position="295"/>
    </location>
</feature>
<dbReference type="InterPro" id="IPR036640">
    <property type="entry name" value="ABC1_TM_sf"/>
</dbReference>
<dbReference type="SMART" id="SM00382">
    <property type="entry name" value="AAA"/>
    <property type="match status" value="2"/>
</dbReference>
<keyword evidence="3" id="KW-0813">Transport</keyword>
<feature type="domain" description="ABC transporter" evidence="13">
    <location>
        <begin position="1249"/>
        <end position="1512"/>
    </location>
</feature>
<comment type="caution">
    <text evidence="15">The sequence shown here is derived from an EMBL/GenBank/DDBJ whole genome shotgun (WGS) entry which is preliminary data.</text>
</comment>
<accession>A0A8E0QQM4</accession>
<evidence type="ECO:0000256" key="4">
    <source>
        <dbReference type="ARBA" id="ARBA00022692"/>
    </source>
</evidence>
<dbReference type="InterPro" id="IPR050173">
    <property type="entry name" value="ABC_transporter_C-like"/>
</dbReference>
<evidence type="ECO:0000256" key="12">
    <source>
        <dbReference type="SAM" id="Phobius"/>
    </source>
</evidence>
<dbReference type="GO" id="GO:0005737">
    <property type="term" value="C:cytoplasm"/>
    <property type="evidence" value="ECO:0007669"/>
    <property type="project" value="UniProtKB-ARBA"/>
</dbReference>
<dbReference type="PROSITE" id="PS50929">
    <property type="entry name" value="ABC_TM1F"/>
    <property type="match status" value="2"/>
</dbReference>
<feature type="transmembrane region" description="Helical" evidence="12">
    <location>
        <begin position="972"/>
        <end position="990"/>
    </location>
</feature>
<dbReference type="PANTHER" id="PTHR24223:SF456">
    <property type="entry name" value="MULTIDRUG RESISTANCE-ASSOCIATED PROTEIN LETHAL(2)03659"/>
    <property type="match status" value="1"/>
</dbReference>
<evidence type="ECO:0000313" key="16">
    <source>
        <dbReference type="Proteomes" id="UP000036893"/>
    </source>
</evidence>
<feature type="transmembrane region" description="Helical" evidence="12">
    <location>
        <begin position="928"/>
        <end position="951"/>
    </location>
</feature>
<feature type="transmembrane region" description="Helical" evidence="12">
    <location>
        <begin position="6"/>
        <end position="27"/>
    </location>
</feature>
<dbReference type="FunFam" id="1.20.1560.10:FF:000013">
    <property type="entry name" value="ABC transporter C family member 2"/>
    <property type="match status" value="1"/>
</dbReference>
<evidence type="ECO:0000256" key="6">
    <source>
        <dbReference type="ARBA" id="ARBA00022741"/>
    </source>
</evidence>
<dbReference type="InterPro" id="IPR003593">
    <property type="entry name" value="AAA+_ATPase"/>
</dbReference>
<evidence type="ECO:0000256" key="9">
    <source>
        <dbReference type="ARBA" id="ARBA00023136"/>
    </source>
</evidence>
<feature type="domain" description="ABC transmembrane type-1" evidence="14">
    <location>
        <begin position="932"/>
        <end position="1215"/>
    </location>
</feature>
<proteinExistence type="inferred from homology"/>
<dbReference type="GeneID" id="66993558"/>
<organism evidence="15 16">
    <name type="scientific">Aspergillus udagawae</name>
    <dbReference type="NCBI Taxonomy" id="91492"/>
    <lineage>
        <taxon>Eukaryota</taxon>
        <taxon>Fungi</taxon>
        <taxon>Dikarya</taxon>
        <taxon>Ascomycota</taxon>
        <taxon>Pezizomycotina</taxon>
        <taxon>Eurotiomycetes</taxon>
        <taxon>Eurotiomycetidae</taxon>
        <taxon>Eurotiales</taxon>
        <taxon>Aspergillaceae</taxon>
        <taxon>Aspergillus</taxon>
        <taxon>Aspergillus subgen. Fumigati</taxon>
    </lineage>
</organism>
<keyword evidence="4 12" id="KW-0812">Transmembrane</keyword>
<keyword evidence="5" id="KW-0677">Repeat</keyword>
<name>A0A8E0QQM4_9EURO</name>
<dbReference type="FunFam" id="3.40.50.300:FF:000825">
    <property type="entry name" value="ABC bile acid transporter"/>
    <property type="match status" value="1"/>
</dbReference>
<feature type="transmembrane region" description="Helical" evidence="12">
    <location>
        <begin position="511"/>
        <end position="534"/>
    </location>
</feature>
<dbReference type="GO" id="GO:0016020">
    <property type="term" value="C:membrane"/>
    <property type="evidence" value="ECO:0007669"/>
    <property type="project" value="UniProtKB-SubCell"/>
</dbReference>
<evidence type="ECO:0000256" key="1">
    <source>
        <dbReference type="ARBA" id="ARBA00004141"/>
    </source>
</evidence>
<dbReference type="FunFam" id="3.40.50.300:FF:000610">
    <property type="entry name" value="Multidrug resistance-associated ABC transporter"/>
    <property type="match status" value="1"/>
</dbReference>
<dbReference type="InterPro" id="IPR017871">
    <property type="entry name" value="ABC_transporter-like_CS"/>
</dbReference>
<keyword evidence="7" id="KW-0067">ATP-binding</keyword>
<keyword evidence="9 12" id="KW-0472">Membrane</keyword>
<dbReference type="PROSITE" id="PS50893">
    <property type="entry name" value="ABC_TRANSPORTER_2"/>
    <property type="match status" value="2"/>
</dbReference>
<evidence type="ECO:0000256" key="8">
    <source>
        <dbReference type="ARBA" id="ARBA00022989"/>
    </source>
</evidence>
<dbReference type="CDD" id="cd03250">
    <property type="entry name" value="ABCC_MRP_domain1"/>
    <property type="match status" value="1"/>
</dbReference>
<dbReference type="EMBL" id="BBXM02000004">
    <property type="protein sequence ID" value="GIC89657.1"/>
    <property type="molecule type" value="Genomic_DNA"/>
</dbReference>
<feature type="transmembrane region" description="Helical" evidence="12">
    <location>
        <begin position="430"/>
        <end position="449"/>
    </location>
</feature>
<feature type="transmembrane region" description="Helical" evidence="12">
    <location>
        <begin position="1193"/>
        <end position="1213"/>
    </location>
</feature>
<keyword evidence="10" id="KW-0325">Glycoprotein</keyword>
<dbReference type="CDD" id="cd18596">
    <property type="entry name" value="ABC_6TM_VMR1_D1_like"/>
    <property type="match status" value="1"/>
</dbReference>
<dbReference type="FunFam" id="1.20.1560.10:FF:000092">
    <property type="entry name" value="ABC bile acid transporter"/>
    <property type="match status" value="1"/>
</dbReference>
<feature type="domain" description="ABC transmembrane type-1" evidence="14">
    <location>
        <begin position="317"/>
        <end position="570"/>
    </location>
</feature>
<dbReference type="Pfam" id="PF00005">
    <property type="entry name" value="ABC_tran"/>
    <property type="match status" value="2"/>
</dbReference>
<feature type="domain" description="ABC transporter" evidence="13">
    <location>
        <begin position="597"/>
        <end position="851"/>
    </location>
</feature>
<dbReference type="GO" id="GO:0016887">
    <property type="term" value="F:ATP hydrolysis activity"/>
    <property type="evidence" value="ECO:0007669"/>
    <property type="project" value="InterPro"/>
</dbReference>
<dbReference type="InterPro" id="IPR027417">
    <property type="entry name" value="P-loop_NTPase"/>
</dbReference>
<dbReference type="SUPFAM" id="SSF90123">
    <property type="entry name" value="ABC transporter transmembrane region"/>
    <property type="match status" value="2"/>
</dbReference>
<dbReference type="PROSITE" id="PS00211">
    <property type="entry name" value="ABC_TRANSPORTER_1"/>
    <property type="match status" value="2"/>
</dbReference>
<comment type="subcellular location">
    <subcellularLocation>
        <location evidence="1">Membrane</location>
        <topology evidence="1">Multi-pass membrane protein</topology>
    </subcellularLocation>
</comment>
<dbReference type="Proteomes" id="UP000036893">
    <property type="component" value="Unassembled WGS sequence"/>
</dbReference>
<evidence type="ECO:0000256" key="11">
    <source>
        <dbReference type="SAM" id="MobiDB-lite"/>
    </source>
</evidence>
<evidence type="ECO:0000256" key="10">
    <source>
        <dbReference type="ARBA" id="ARBA00023180"/>
    </source>
</evidence>
<dbReference type="Gene3D" id="3.40.50.300">
    <property type="entry name" value="P-loop containing nucleotide triphosphate hydrolases"/>
    <property type="match status" value="2"/>
</dbReference>
<evidence type="ECO:0008006" key="17">
    <source>
        <dbReference type="Google" id="ProtNLM"/>
    </source>
</evidence>
<feature type="transmembrane region" description="Helical" evidence="12">
    <location>
        <begin position="71"/>
        <end position="93"/>
    </location>
</feature>
<reference evidence="15" key="2">
    <citation type="submission" date="2021-01" db="EMBL/GenBank/DDBJ databases">
        <title>Pan-genome distribution and transcriptional activeness of fungal secondary metabolism genes in Aspergillus section Fumigati.</title>
        <authorList>
            <person name="Takahashi H."/>
            <person name="Umemura M."/>
            <person name="Ninomiya A."/>
            <person name="Kusuya Y."/>
            <person name="Urayama S."/>
            <person name="Shimizu M."/>
            <person name="Watanabe A."/>
            <person name="Kamei K."/>
            <person name="Yaguchi T."/>
            <person name="Hagiwara D."/>
        </authorList>
    </citation>
    <scope>NUCLEOTIDE SEQUENCE</scope>
    <source>
        <strain evidence="15">IFM 46973</strain>
    </source>
</reference>